<gene>
    <name evidence="2" type="ORF">BDA99DRAFT_516932</name>
</gene>
<feature type="transmembrane region" description="Helical" evidence="1">
    <location>
        <begin position="7"/>
        <end position="29"/>
    </location>
</feature>
<evidence type="ECO:0000256" key="1">
    <source>
        <dbReference type="SAM" id="Phobius"/>
    </source>
</evidence>
<sequence length="79" mass="9527">MNRSCQLVLRLSFSFYMLFYLTPSFFSLLTSFSFSHTQPINQIHSSNPFIIISIHTHRYCYISSFQLHFYFPLLLYCIR</sequence>
<keyword evidence="3" id="KW-1185">Reference proteome</keyword>
<dbReference type="Proteomes" id="UP001209540">
    <property type="component" value="Unassembled WGS sequence"/>
</dbReference>
<comment type="caution">
    <text evidence="2">The sequence shown here is derived from an EMBL/GenBank/DDBJ whole genome shotgun (WGS) entry which is preliminary data.</text>
</comment>
<keyword evidence="1" id="KW-0812">Transmembrane</keyword>
<reference evidence="2" key="2">
    <citation type="submission" date="2023-02" db="EMBL/GenBank/DDBJ databases">
        <authorList>
            <consortium name="DOE Joint Genome Institute"/>
            <person name="Mondo S.J."/>
            <person name="Chang Y."/>
            <person name="Wang Y."/>
            <person name="Ahrendt S."/>
            <person name="Andreopoulos W."/>
            <person name="Barry K."/>
            <person name="Beard J."/>
            <person name="Benny G.L."/>
            <person name="Blankenship S."/>
            <person name="Bonito G."/>
            <person name="Cuomo C."/>
            <person name="Desiro A."/>
            <person name="Gervers K.A."/>
            <person name="Hundley H."/>
            <person name="Kuo A."/>
            <person name="LaButti K."/>
            <person name="Lang B.F."/>
            <person name="Lipzen A."/>
            <person name="O'Donnell K."/>
            <person name="Pangilinan J."/>
            <person name="Reynolds N."/>
            <person name="Sandor L."/>
            <person name="Smith M.W."/>
            <person name="Tsang A."/>
            <person name="Grigoriev I.V."/>
            <person name="Stajich J.E."/>
            <person name="Spatafora J.W."/>
        </authorList>
    </citation>
    <scope>NUCLEOTIDE SEQUENCE</scope>
    <source>
        <strain evidence="2">RSA 2281</strain>
    </source>
</reference>
<keyword evidence="1" id="KW-1133">Transmembrane helix</keyword>
<evidence type="ECO:0000313" key="2">
    <source>
        <dbReference type="EMBL" id="KAI9256628.1"/>
    </source>
</evidence>
<evidence type="ECO:0000313" key="3">
    <source>
        <dbReference type="Proteomes" id="UP001209540"/>
    </source>
</evidence>
<organism evidence="2 3">
    <name type="scientific">Phascolomyces articulosus</name>
    <dbReference type="NCBI Taxonomy" id="60185"/>
    <lineage>
        <taxon>Eukaryota</taxon>
        <taxon>Fungi</taxon>
        <taxon>Fungi incertae sedis</taxon>
        <taxon>Mucoromycota</taxon>
        <taxon>Mucoromycotina</taxon>
        <taxon>Mucoromycetes</taxon>
        <taxon>Mucorales</taxon>
        <taxon>Lichtheimiaceae</taxon>
        <taxon>Phascolomyces</taxon>
    </lineage>
</organism>
<name>A0AAD5PBL5_9FUNG</name>
<dbReference type="AlphaFoldDB" id="A0AAD5PBL5"/>
<proteinExistence type="predicted"/>
<keyword evidence="1" id="KW-0472">Membrane</keyword>
<dbReference type="EMBL" id="JAIXMP010000021">
    <property type="protein sequence ID" value="KAI9256628.1"/>
    <property type="molecule type" value="Genomic_DNA"/>
</dbReference>
<accession>A0AAD5PBL5</accession>
<reference evidence="2" key="1">
    <citation type="journal article" date="2022" name="IScience">
        <title>Evolution of zygomycete secretomes and the origins of terrestrial fungal ecologies.</title>
        <authorList>
            <person name="Chang Y."/>
            <person name="Wang Y."/>
            <person name="Mondo S."/>
            <person name="Ahrendt S."/>
            <person name="Andreopoulos W."/>
            <person name="Barry K."/>
            <person name="Beard J."/>
            <person name="Benny G.L."/>
            <person name="Blankenship S."/>
            <person name="Bonito G."/>
            <person name="Cuomo C."/>
            <person name="Desiro A."/>
            <person name="Gervers K.A."/>
            <person name="Hundley H."/>
            <person name="Kuo A."/>
            <person name="LaButti K."/>
            <person name="Lang B.F."/>
            <person name="Lipzen A."/>
            <person name="O'Donnell K."/>
            <person name="Pangilinan J."/>
            <person name="Reynolds N."/>
            <person name="Sandor L."/>
            <person name="Smith M.E."/>
            <person name="Tsang A."/>
            <person name="Grigoriev I.V."/>
            <person name="Stajich J.E."/>
            <person name="Spatafora J.W."/>
        </authorList>
    </citation>
    <scope>NUCLEOTIDE SEQUENCE</scope>
    <source>
        <strain evidence="2">RSA 2281</strain>
    </source>
</reference>
<protein>
    <submittedName>
        <fullName evidence="2">Uncharacterized protein</fullName>
    </submittedName>
</protein>